<evidence type="ECO:0000259" key="1">
    <source>
        <dbReference type="Pfam" id="PF21056"/>
    </source>
</evidence>
<reference evidence="7 8" key="1">
    <citation type="submission" date="2018-08" db="EMBL/GenBank/DDBJ databases">
        <title>Genomic investigation of the strawberry pathogen Phytophthora fragariae indicates pathogenicity is determined by transcriptional variation in three key races.</title>
        <authorList>
            <person name="Adams T.M."/>
            <person name="Armitage A.D."/>
            <person name="Sobczyk M.K."/>
            <person name="Bates H.J."/>
            <person name="Dunwell J.M."/>
            <person name="Nellist C.F."/>
            <person name="Harrison R.J."/>
        </authorList>
    </citation>
    <scope>NUCLEOTIDE SEQUENCE [LARGE SCALE GENOMIC DNA]</scope>
    <source>
        <strain evidence="6 9">A4</strain>
        <strain evidence="5 8">NOV-27</strain>
        <strain evidence="4 10">NOV-5</strain>
        <strain evidence="3 11">NOV-71</strain>
        <strain evidence="2 7">NOV-9</strain>
    </source>
</reference>
<organism evidence="5 8">
    <name type="scientific">Phytophthora fragariae</name>
    <dbReference type="NCBI Taxonomy" id="53985"/>
    <lineage>
        <taxon>Eukaryota</taxon>
        <taxon>Sar</taxon>
        <taxon>Stramenopiles</taxon>
        <taxon>Oomycota</taxon>
        <taxon>Peronosporomycetes</taxon>
        <taxon>Peronosporales</taxon>
        <taxon>Peronosporaceae</taxon>
        <taxon>Phytophthora</taxon>
    </lineage>
</organism>
<protein>
    <recommendedName>
        <fullName evidence="1">ZSWIM1/3 RNaseH-like domain-containing protein</fullName>
    </recommendedName>
</protein>
<feature type="domain" description="ZSWIM1/3 RNaseH-like" evidence="1">
    <location>
        <begin position="1"/>
        <end position="67"/>
    </location>
</feature>
<dbReference type="Proteomes" id="UP000440732">
    <property type="component" value="Unassembled WGS sequence"/>
</dbReference>
<evidence type="ECO:0000313" key="5">
    <source>
        <dbReference type="EMBL" id="KAE9172778.1"/>
    </source>
</evidence>
<evidence type="ECO:0000313" key="7">
    <source>
        <dbReference type="Proteomes" id="UP000429523"/>
    </source>
</evidence>
<dbReference type="Pfam" id="PF21056">
    <property type="entry name" value="ZSWIM1-3_RNaseH-like"/>
    <property type="match status" value="1"/>
</dbReference>
<sequence length="238" mass="27746">MLTDKFGSGAFSQHALIDGETKQNMQNAVSAFKRNNKSWRDVKVIVIDKDFTKLVTLEAEFPEASVILCHFHVIDYLKREVSKREYGVSSFEKLHLKNFLTMMVRASSERQFNHYLAALKELCSGKHVFIDYLESNWLECKERWCTFLRGNIPHLDNNTNNRLEASWGAAKDVLTRHMPMDECIETLLFLQQAVEGMYTVKTTRVGQRVNHQYDREMQLLARIATHHACNLVEQTCWR</sequence>
<dbReference type="EMBL" id="QXGE01006017">
    <property type="protein sequence ID" value="KAE9266104.1"/>
    <property type="molecule type" value="Genomic_DNA"/>
</dbReference>
<keyword evidence="8" id="KW-1185">Reference proteome</keyword>
<evidence type="ECO:0000313" key="10">
    <source>
        <dbReference type="Proteomes" id="UP000440732"/>
    </source>
</evidence>
<dbReference type="InterPro" id="IPR052579">
    <property type="entry name" value="Zinc_finger_SWIM"/>
</dbReference>
<dbReference type="AlphaFoldDB" id="A0A6A3VSY9"/>
<dbReference type="Proteomes" id="UP000437068">
    <property type="component" value="Unassembled WGS sequence"/>
</dbReference>
<dbReference type="Proteomes" id="UP000441208">
    <property type="component" value="Unassembled WGS sequence"/>
</dbReference>
<evidence type="ECO:0000313" key="11">
    <source>
        <dbReference type="Proteomes" id="UP000441208"/>
    </source>
</evidence>
<name>A0A6A3VSY9_9STRA</name>
<evidence type="ECO:0000313" key="4">
    <source>
        <dbReference type="EMBL" id="KAE9086677.1"/>
    </source>
</evidence>
<evidence type="ECO:0000313" key="2">
    <source>
        <dbReference type="EMBL" id="KAE8922407.1"/>
    </source>
</evidence>
<proteinExistence type="predicted"/>
<gene>
    <name evidence="6" type="ORF">PF001_g30616</name>
    <name evidence="5" type="ORF">PF005_g26553</name>
    <name evidence="4" type="ORF">PF006_g25973</name>
    <name evidence="3" type="ORF">PF007_g30670</name>
    <name evidence="2" type="ORF">PF009_g27331</name>
</gene>
<accession>A0A6A3VSY9</accession>
<dbReference type="InterPro" id="IPR048324">
    <property type="entry name" value="ZSWIM1-3_RNaseH-like"/>
</dbReference>
<dbReference type="Proteomes" id="UP000433483">
    <property type="component" value="Unassembled WGS sequence"/>
</dbReference>
<dbReference type="EMBL" id="QXFZ01005708">
    <property type="protein sequence ID" value="KAE9060264.1"/>
    <property type="molecule type" value="Genomic_DNA"/>
</dbReference>
<dbReference type="EMBL" id="QXGB01003101">
    <property type="protein sequence ID" value="KAE9172778.1"/>
    <property type="molecule type" value="Genomic_DNA"/>
</dbReference>
<dbReference type="OrthoDB" id="115059at2759"/>
<dbReference type="PANTHER" id="PTHR31569">
    <property type="entry name" value="SWIM-TYPE DOMAIN-CONTAINING PROTEIN"/>
    <property type="match status" value="1"/>
</dbReference>
<evidence type="ECO:0000313" key="3">
    <source>
        <dbReference type="EMBL" id="KAE9060264.1"/>
    </source>
</evidence>
<dbReference type="EMBL" id="QXGA01003168">
    <property type="protein sequence ID" value="KAE9086677.1"/>
    <property type="molecule type" value="Genomic_DNA"/>
</dbReference>
<evidence type="ECO:0000313" key="9">
    <source>
        <dbReference type="Proteomes" id="UP000437068"/>
    </source>
</evidence>
<dbReference type="Proteomes" id="UP000429523">
    <property type="component" value="Unassembled WGS sequence"/>
</dbReference>
<evidence type="ECO:0000313" key="8">
    <source>
        <dbReference type="Proteomes" id="UP000433483"/>
    </source>
</evidence>
<evidence type="ECO:0000313" key="6">
    <source>
        <dbReference type="EMBL" id="KAE9266104.1"/>
    </source>
</evidence>
<comment type="caution">
    <text evidence="5">The sequence shown here is derived from an EMBL/GenBank/DDBJ whole genome shotgun (WGS) entry which is preliminary data.</text>
</comment>
<dbReference type="PANTHER" id="PTHR31569:SF4">
    <property type="entry name" value="SWIM-TYPE DOMAIN-CONTAINING PROTEIN"/>
    <property type="match status" value="1"/>
</dbReference>
<dbReference type="EMBL" id="QXGF01003105">
    <property type="protein sequence ID" value="KAE8922407.1"/>
    <property type="molecule type" value="Genomic_DNA"/>
</dbReference>